<dbReference type="RefSeq" id="WP_272102644.1">
    <property type="nucleotide sequence ID" value="NZ_JAQNDK010000005.1"/>
</dbReference>
<comment type="similarity">
    <text evidence="1">Belongs to the VgrG protein family.</text>
</comment>
<dbReference type="Gene3D" id="4.10.220.110">
    <property type="match status" value="1"/>
</dbReference>
<keyword evidence="6" id="KW-1185">Reference proteome</keyword>
<name>A0ABT5CHG3_9BACT</name>
<comment type="caution">
    <text evidence="5">The sequence shown here is derived from an EMBL/GenBank/DDBJ whole genome shotgun (WGS) entry which is preliminary data.</text>
</comment>
<dbReference type="Gene3D" id="2.40.50.230">
    <property type="entry name" value="Gp5 N-terminal domain"/>
    <property type="match status" value="1"/>
</dbReference>
<feature type="compositionally biased region" description="Gly residues" evidence="2">
    <location>
        <begin position="668"/>
        <end position="688"/>
    </location>
</feature>
<protein>
    <submittedName>
        <fullName evidence="5">Type VI secretion system tip protein TssI/VgrG</fullName>
    </submittedName>
</protein>
<dbReference type="NCBIfam" id="TIGR03361">
    <property type="entry name" value="VI_Rhs_Vgr"/>
    <property type="match status" value="1"/>
</dbReference>
<evidence type="ECO:0000259" key="4">
    <source>
        <dbReference type="Pfam" id="PF22178"/>
    </source>
</evidence>
<dbReference type="NCBIfam" id="TIGR01646">
    <property type="entry name" value="vgr_GE"/>
    <property type="match status" value="1"/>
</dbReference>
<dbReference type="SUPFAM" id="SSF69279">
    <property type="entry name" value="Phage tail proteins"/>
    <property type="match status" value="2"/>
</dbReference>
<dbReference type="Gene3D" id="3.55.50.10">
    <property type="entry name" value="Baseplate protein-like domains"/>
    <property type="match status" value="1"/>
</dbReference>
<evidence type="ECO:0000256" key="1">
    <source>
        <dbReference type="ARBA" id="ARBA00005558"/>
    </source>
</evidence>
<organism evidence="5 6">
    <name type="scientific">Sorangium atrum</name>
    <dbReference type="NCBI Taxonomy" id="2995308"/>
    <lineage>
        <taxon>Bacteria</taxon>
        <taxon>Pseudomonadati</taxon>
        <taxon>Myxococcota</taxon>
        <taxon>Polyangia</taxon>
        <taxon>Polyangiales</taxon>
        <taxon>Polyangiaceae</taxon>
        <taxon>Sorangium</taxon>
    </lineage>
</organism>
<dbReference type="SUPFAM" id="SSF69349">
    <property type="entry name" value="Phage fibre proteins"/>
    <property type="match status" value="2"/>
</dbReference>
<dbReference type="Pfam" id="PF22178">
    <property type="entry name" value="Gp5_trimer_C"/>
    <property type="match status" value="1"/>
</dbReference>
<dbReference type="EMBL" id="JAQNDK010000005">
    <property type="protein sequence ID" value="MDC0684516.1"/>
    <property type="molecule type" value="Genomic_DNA"/>
</dbReference>
<dbReference type="SUPFAM" id="SSF69255">
    <property type="entry name" value="gp5 N-terminal domain-like"/>
    <property type="match status" value="1"/>
</dbReference>
<evidence type="ECO:0000259" key="3">
    <source>
        <dbReference type="Pfam" id="PF04717"/>
    </source>
</evidence>
<dbReference type="Pfam" id="PF04717">
    <property type="entry name" value="Phage_base_V"/>
    <property type="match status" value="1"/>
</dbReference>
<dbReference type="Proteomes" id="UP001217485">
    <property type="component" value="Unassembled WGS sequence"/>
</dbReference>
<dbReference type="InterPro" id="IPR006533">
    <property type="entry name" value="T6SS_Vgr_RhsGE"/>
</dbReference>
<dbReference type="Pfam" id="PF05954">
    <property type="entry name" value="Phage_GPD"/>
    <property type="match status" value="1"/>
</dbReference>
<feature type="domain" description="Gp5/Type VI secretion system Vgr C-terminal trimerisation" evidence="4">
    <location>
        <begin position="455"/>
        <end position="560"/>
    </location>
</feature>
<sequence>MSGVALTIEGDPDLSPSRVRGVERLGEASAFEIDLHGPRDALVAPGSVLRKAGRLALDAPAGSRTFLGVVARFAVIASDHEHLRAYRLTLASRFALLGLTRRARTFQEMTAPEIVEQVVRGGGYRTVRKRLAAPYPKRRYVVQYQESDAAFVRRICEEHGLYFRFEDDGEGEVFVLEDDSASAEDAYPGGVALVTRSTLDEPGPVAVDAARRIRRAAGKVVLRDHSPDQPRLALEAEASGGVEAERDVEVYEAPGGFASPAEGAERARIRLESLRAEAARLSFDSNALALSPGARCRLVEAPDHHGLVQAGGDFVVTDVALRWDAGDGVFRASVGAIPASVPFRLPKVTPRPRIAGVQSAWVTGERGQEIHPDALGRVHLRFHWDLHGEGDQRSSLPVRVAQPHLPDPMLLPRVGWEVFVMFEDGDPDRPVVLGRSYNEKQRPPLALPANKTVTSIATDSSPGAGARTAIQMDDAAGREHVLVHAPFAKETTVGGDHEAQTLKNEDLQVGAALQAEVGGDESTSVHLGYIGGYGSRSVTVGAAQRQSAGGNFVSEVGAETAVVGGMLVEQAGNPVKGAANLAASALLSKVSARGAAGQIAASAMGASRAAYEGYQAKGAEGALAAIKDSAAGSAMSLLPGGEAILAAVKGSSSPMPWDHGRPAQGEAAPGGGAAGASGAGGGPAGPGPGHRSVVASGSYTEAVGALYALTTPGPVSWVTAGPATTVINGSHTSSAASAGLTVGGGLGEWLGSLNIGSRGAITRSVAGAMTSDVKGALRISAGGSYTLTAKSALTLEVSGNLKLGGSPITFRCGASEISATPAGVTIKSPSITITGSSKQSGSLTHR</sequence>
<dbReference type="InterPro" id="IPR006531">
    <property type="entry name" value="Gp5/Vgr_OB"/>
</dbReference>
<dbReference type="InterPro" id="IPR037026">
    <property type="entry name" value="Vgr_OB-fold_dom_sf"/>
</dbReference>
<dbReference type="Gene3D" id="2.30.110.50">
    <property type="match status" value="1"/>
</dbReference>
<accession>A0ABT5CHG3</accession>
<dbReference type="InterPro" id="IPR054030">
    <property type="entry name" value="Gp5_Vgr_C"/>
</dbReference>
<proteinExistence type="inferred from homology"/>
<feature type="region of interest" description="Disordered" evidence="2">
    <location>
        <begin position="651"/>
        <end position="693"/>
    </location>
</feature>
<dbReference type="InterPro" id="IPR017847">
    <property type="entry name" value="T6SS_RhsGE_Vgr_subset"/>
</dbReference>
<evidence type="ECO:0000313" key="5">
    <source>
        <dbReference type="EMBL" id="MDC0684516.1"/>
    </source>
</evidence>
<evidence type="ECO:0000313" key="6">
    <source>
        <dbReference type="Proteomes" id="UP001217485"/>
    </source>
</evidence>
<evidence type="ECO:0000256" key="2">
    <source>
        <dbReference type="SAM" id="MobiDB-lite"/>
    </source>
</evidence>
<feature type="domain" description="Gp5/Type VI secretion system Vgr protein OB-fold" evidence="3">
    <location>
        <begin position="371"/>
        <end position="437"/>
    </location>
</feature>
<reference evidence="5 6" key="1">
    <citation type="submission" date="2023-01" db="EMBL/GenBank/DDBJ databases">
        <title>Minimal conservation of predation-associated metabolite biosynthetic gene clusters underscores biosynthetic potential of Myxococcota including descriptions for ten novel species: Archangium lansinium sp. nov., Myxococcus landrumus sp. nov., Nannocystis bai.</title>
        <authorList>
            <person name="Ahearne A."/>
            <person name="Stevens C."/>
            <person name="Dowd S."/>
        </authorList>
    </citation>
    <scope>NUCLEOTIDE SEQUENCE [LARGE SCALE GENOMIC DNA]</scope>
    <source>
        <strain evidence="5 6">WIWO2</strain>
    </source>
</reference>
<gene>
    <name evidence="5" type="primary">tssI</name>
    <name evidence="5" type="ORF">POL72_42745</name>
</gene>